<dbReference type="GO" id="GO:0034727">
    <property type="term" value="P:piecemeal microautophagy of the nucleus"/>
    <property type="evidence" value="ECO:0007669"/>
    <property type="project" value="TreeGrafter"/>
</dbReference>
<comment type="subcellular location">
    <subcellularLocation>
        <location evidence="5">Preautophagosomal structure membrane</location>
        <topology evidence="5">Peripheral membrane protein</topology>
    </subcellularLocation>
</comment>
<evidence type="ECO:0000256" key="1">
    <source>
        <dbReference type="ARBA" id="ARBA00006910"/>
    </source>
</evidence>
<feature type="domain" description="Autophagy protein ATG5 UblA" evidence="8">
    <location>
        <begin position="69"/>
        <end position="136"/>
    </location>
</feature>
<keyword evidence="2 5" id="KW-1017">Isopeptide bond</keyword>
<dbReference type="GO" id="GO:0034274">
    <property type="term" value="C:Atg12-Atg5-Atg16 complex"/>
    <property type="evidence" value="ECO:0007669"/>
    <property type="project" value="TreeGrafter"/>
</dbReference>
<dbReference type="InterPro" id="IPR007239">
    <property type="entry name" value="Atg5"/>
</dbReference>
<feature type="domain" description="Autophagy protein ATG5 UblB" evidence="6">
    <location>
        <begin position="244"/>
        <end position="331"/>
    </location>
</feature>
<evidence type="ECO:0000259" key="8">
    <source>
        <dbReference type="Pfam" id="PF20638"/>
    </source>
</evidence>
<evidence type="ECO:0000313" key="10">
    <source>
        <dbReference type="Proteomes" id="UP000789831"/>
    </source>
</evidence>
<evidence type="ECO:0000256" key="3">
    <source>
        <dbReference type="ARBA" id="ARBA00022843"/>
    </source>
</evidence>
<dbReference type="GO" id="GO:0034045">
    <property type="term" value="C:phagophore assembly site membrane"/>
    <property type="evidence" value="ECO:0007669"/>
    <property type="project" value="UniProtKB-SubCell"/>
</dbReference>
<dbReference type="InterPro" id="IPR042527">
    <property type="entry name" value="Atg5_UblA_dom_sf"/>
</dbReference>
<dbReference type="GO" id="GO:0061908">
    <property type="term" value="C:phagophore"/>
    <property type="evidence" value="ECO:0007669"/>
    <property type="project" value="TreeGrafter"/>
</dbReference>
<dbReference type="Proteomes" id="UP000789831">
    <property type="component" value="Unassembled WGS sequence"/>
</dbReference>
<dbReference type="InterPro" id="IPR042526">
    <property type="entry name" value="Atg5_HR"/>
</dbReference>
<dbReference type="GO" id="GO:0000422">
    <property type="term" value="P:autophagy of mitochondrion"/>
    <property type="evidence" value="ECO:0007669"/>
    <property type="project" value="TreeGrafter"/>
</dbReference>
<keyword evidence="5" id="KW-0813">Transport</keyword>
<dbReference type="PANTHER" id="PTHR13040:SF2">
    <property type="entry name" value="AUTOPHAGY PROTEIN 5"/>
    <property type="match status" value="1"/>
</dbReference>
<comment type="function">
    <text evidence="5">Involved in cytoplasm to vacuole transport (Cvt) and autophagic vesicle formation.</text>
</comment>
<comment type="caution">
    <text evidence="9">The sequence shown here is derived from an EMBL/GenBank/DDBJ whole genome shotgun (WGS) entry which is preliminary data.</text>
</comment>
<evidence type="ECO:0000256" key="4">
    <source>
        <dbReference type="ARBA" id="ARBA00023006"/>
    </source>
</evidence>
<evidence type="ECO:0000259" key="6">
    <source>
        <dbReference type="Pfam" id="PF04106"/>
    </source>
</evidence>
<gene>
    <name evidence="9" type="ORF">AGERDE_LOCUS9500</name>
</gene>
<organism evidence="9 10">
    <name type="scientific">Ambispora gerdemannii</name>
    <dbReference type="NCBI Taxonomy" id="144530"/>
    <lineage>
        <taxon>Eukaryota</taxon>
        <taxon>Fungi</taxon>
        <taxon>Fungi incertae sedis</taxon>
        <taxon>Mucoromycota</taxon>
        <taxon>Glomeromycotina</taxon>
        <taxon>Glomeromycetes</taxon>
        <taxon>Archaeosporales</taxon>
        <taxon>Ambisporaceae</taxon>
        <taxon>Ambispora</taxon>
    </lineage>
</organism>
<dbReference type="InterPro" id="IPR048318">
    <property type="entry name" value="ATG5_UblB"/>
</dbReference>
<dbReference type="Gene3D" id="3.10.20.90">
    <property type="entry name" value="Phosphatidylinositol 3-kinase Catalytic Subunit, Chain A, domain 1"/>
    <property type="match status" value="1"/>
</dbReference>
<dbReference type="GO" id="GO:0005776">
    <property type="term" value="C:autophagosome"/>
    <property type="evidence" value="ECO:0007669"/>
    <property type="project" value="TreeGrafter"/>
</dbReference>
<evidence type="ECO:0000259" key="7">
    <source>
        <dbReference type="Pfam" id="PF20637"/>
    </source>
</evidence>
<evidence type="ECO:0000256" key="2">
    <source>
        <dbReference type="ARBA" id="ARBA00022499"/>
    </source>
</evidence>
<dbReference type="Gene3D" id="3.10.20.620">
    <property type="match status" value="1"/>
</dbReference>
<dbReference type="GO" id="GO:0044233">
    <property type="term" value="C:mitochondria-associated endoplasmic reticulum membrane contact site"/>
    <property type="evidence" value="ECO:0007669"/>
    <property type="project" value="TreeGrafter"/>
</dbReference>
<dbReference type="OrthoDB" id="272162at2759"/>
<dbReference type="Pfam" id="PF20637">
    <property type="entry name" value="ATG5_HBR"/>
    <property type="match status" value="1"/>
</dbReference>
<feature type="domain" description="Autophagy protein ATG5 alpha-helical bundle region" evidence="7">
    <location>
        <begin position="151"/>
        <end position="190"/>
    </location>
</feature>
<dbReference type="Gene3D" id="1.10.246.190">
    <property type="entry name" value="Autophagy protein Apg5, helix rich domain"/>
    <property type="match status" value="1"/>
</dbReference>
<reference evidence="9" key="1">
    <citation type="submission" date="2021-06" db="EMBL/GenBank/DDBJ databases">
        <authorList>
            <person name="Kallberg Y."/>
            <person name="Tangrot J."/>
            <person name="Rosling A."/>
        </authorList>
    </citation>
    <scope>NUCLEOTIDE SEQUENCE</scope>
    <source>
        <strain evidence="9">MT106</strain>
    </source>
</reference>
<dbReference type="EMBL" id="CAJVPL010002396">
    <property type="protein sequence ID" value="CAG8609105.1"/>
    <property type="molecule type" value="Genomic_DNA"/>
</dbReference>
<comment type="subunit">
    <text evidence="5">Conjugated with ATG12.</text>
</comment>
<protein>
    <recommendedName>
        <fullName evidence="5">Autophagy protein 5</fullName>
    </recommendedName>
</protein>
<dbReference type="InterPro" id="IPR048940">
    <property type="entry name" value="ATG5_HBR"/>
</dbReference>
<dbReference type="Pfam" id="PF20638">
    <property type="entry name" value="ATG5_UblA"/>
    <property type="match status" value="1"/>
</dbReference>
<evidence type="ECO:0000313" key="9">
    <source>
        <dbReference type="EMBL" id="CAG8609105.1"/>
    </source>
</evidence>
<keyword evidence="4 5" id="KW-0072">Autophagy</keyword>
<name>A0A9N9CRA9_9GLOM</name>
<dbReference type="Pfam" id="PF04106">
    <property type="entry name" value="ATG5_UblB"/>
    <property type="match status" value="1"/>
</dbReference>
<dbReference type="PANTHER" id="PTHR13040">
    <property type="entry name" value="AUTOPHAGY PROTEIN 5"/>
    <property type="match status" value="1"/>
</dbReference>
<dbReference type="InterPro" id="IPR048939">
    <property type="entry name" value="ATG5_UblA"/>
</dbReference>
<proteinExistence type="inferred from homology"/>
<keyword evidence="10" id="KW-1185">Reference proteome</keyword>
<dbReference type="GO" id="GO:0006995">
    <property type="term" value="P:cellular response to nitrogen starvation"/>
    <property type="evidence" value="ECO:0007669"/>
    <property type="project" value="TreeGrafter"/>
</dbReference>
<keyword evidence="3 5" id="KW-0832">Ubl conjugation</keyword>
<dbReference type="AlphaFoldDB" id="A0A9N9CRA9"/>
<evidence type="ECO:0000256" key="5">
    <source>
        <dbReference type="RuleBase" id="RU361202"/>
    </source>
</evidence>
<sequence length="335" mass="38112">MTTAPQNPITRAIWDGTLPIKFSLDATEAAALGAKTIIEPYFVFRGSRGGAGGVYLSMNLHLINRLQMCTYEDQIRKYFVDMALNFIGDDAEIWYDVDGTPLKWHYPIGLLFDLHTGYRPDSNSPPPLPWPVTVHFKNFPADKLIRAQEIDATQDFFMSMIKEADFLRNGSTKKVMNLSKNDQTQLWDGLWSIFIVLFTSFVCILHKCLNNLINCNQIYRTENYERFWSVNYRLVINDGQMPRHIPLRIYLPENCPVIQEPVTPVDENGNQLTLGDVLHQILPDLFPSPVAGENNSTAAPVIHGVIPQLEMPIVWASQNLCYPDNFLHIVVLMGI</sequence>
<accession>A0A9N9CRA9</accession>
<keyword evidence="5" id="KW-0472">Membrane</keyword>
<dbReference type="GO" id="GO:0019776">
    <property type="term" value="F:Atg8-family ligase activity"/>
    <property type="evidence" value="ECO:0007669"/>
    <property type="project" value="TreeGrafter"/>
</dbReference>
<comment type="similarity">
    <text evidence="1 5">Belongs to the ATG5 family.</text>
</comment>